<dbReference type="EMBL" id="MPIN01000011">
    <property type="protein sequence ID" value="OJH36345.1"/>
    <property type="molecule type" value="Genomic_DNA"/>
</dbReference>
<dbReference type="GO" id="GO:0006351">
    <property type="term" value="P:DNA-templated transcription"/>
    <property type="evidence" value="ECO:0007669"/>
    <property type="project" value="TreeGrafter"/>
</dbReference>
<feature type="domain" description="HTH lysR-type" evidence="5">
    <location>
        <begin position="1"/>
        <end position="59"/>
    </location>
</feature>
<evidence type="ECO:0000259" key="5">
    <source>
        <dbReference type="PROSITE" id="PS50931"/>
    </source>
</evidence>
<dbReference type="InterPro" id="IPR005119">
    <property type="entry name" value="LysR_subst-bd"/>
</dbReference>
<evidence type="ECO:0000256" key="2">
    <source>
        <dbReference type="ARBA" id="ARBA00023015"/>
    </source>
</evidence>
<comment type="caution">
    <text evidence="6">The sequence shown here is derived from an EMBL/GenBank/DDBJ whole genome shotgun (WGS) entry which is preliminary data.</text>
</comment>
<dbReference type="OrthoDB" id="5416547at2"/>
<organism evidence="6 7">
    <name type="scientific">Cystobacter ferrugineus</name>
    <dbReference type="NCBI Taxonomy" id="83449"/>
    <lineage>
        <taxon>Bacteria</taxon>
        <taxon>Pseudomonadati</taxon>
        <taxon>Myxococcota</taxon>
        <taxon>Myxococcia</taxon>
        <taxon>Myxococcales</taxon>
        <taxon>Cystobacterineae</taxon>
        <taxon>Archangiaceae</taxon>
        <taxon>Cystobacter</taxon>
    </lineage>
</organism>
<dbReference type="FunFam" id="3.40.190.290:FF:000001">
    <property type="entry name" value="Transcriptional regulator, LysR family"/>
    <property type="match status" value="1"/>
</dbReference>
<dbReference type="STRING" id="83449.BON30_34935"/>
<evidence type="ECO:0000313" key="7">
    <source>
        <dbReference type="Proteomes" id="UP000182229"/>
    </source>
</evidence>
<accession>A0A1L9B247</accession>
<dbReference type="SUPFAM" id="SSF53850">
    <property type="entry name" value="Periplasmic binding protein-like II"/>
    <property type="match status" value="1"/>
</dbReference>
<name>A0A1L9B247_9BACT</name>
<reference evidence="6 7" key="2">
    <citation type="submission" date="2016-12" db="EMBL/GenBank/DDBJ databases">
        <title>Draft Genome Sequence of Cystobacter ferrugineus Strain Cbfe23.</title>
        <authorList>
            <person name="Akbar S."/>
            <person name="Dowd S.E."/>
            <person name="Stevens D.C."/>
        </authorList>
    </citation>
    <scope>NUCLEOTIDE SEQUENCE [LARGE SCALE GENOMIC DNA]</scope>
    <source>
        <strain evidence="6 7">Cbfe23</strain>
    </source>
</reference>
<dbReference type="PANTHER" id="PTHR30537:SF35">
    <property type="entry name" value="TRANSCRIPTIONAL REGULATORY PROTEIN"/>
    <property type="match status" value="1"/>
</dbReference>
<dbReference type="GO" id="GO:0043565">
    <property type="term" value="F:sequence-specific DNA binding"/>
    <property type="evidence" value="ECO:0007669"/>
    <property type="project" value="TreeGrafter"/>
</dbReference>
<dbReference type="AlphaFoldDB" id="A0A1L9B247"/>
<keyword evidence="2" id="KW-0805">Transcription regulation</keyword>
<evidence type="ECO:0000313" key="6">
    <source>
        <dbReference type="EMBL" id="OJH36345.1"/>
    </source>
</evidence>
<keyword evidence="4" id="KW-0804">Transcription</keyword>
<dbReference type="PRINTS" id="PR00039">
    <property type="entry name" value="HTHLYSR"/>
</dbReference>
<dbReference type="InterPro" id="IPR058163">
    <property type="entry name" value="LysR-type_TF_proteobact-type"/>
</dbReference>
<evidence type="ECO:0000256" key="1">
    <source>
        <dbReference type="ARBA" id="ARBA00009437"/>
    </source>
</evidence>
<protein>
    <submittedName>
        <fullName evidence="6">LysR family transcriptional regulator</fullName>
    </submittedName>
</protein>
<proteinExistence type="inferred from homology"/>
<evidence type="ECO:0000256" key="4">
    <source>
        <dbReference type="ARBA" id="ARBA00023163"/>
    </source>
</evidence>
<keyword evidence="7" id="KW-1185">Reference proteome</keyword>
<gene>
    <name evidence="6" type="ORF">BON30_34935</name>
</gene>
<dbReference type="InterPro" id="IPR036388">
    <property type="entry name" value="WH-like_DNA-bd_sf"/>
</dbReference>
<dbReference type="Pfam" id="PF03466">
    <property type="entry name" value="LysR_substrate"/>
    <property type="match status" value="1"/>
</dbReference>
<comment type="similarity">
    <text evidence="1">Belongs to the LysR transcriptional regulatory family.</text>
</comment>
<evidence type="ECO:0000256" key="3">
    <source>
        <dbReference type="ARBA" id="ARBA00023125"/>
    </source>
</evidence>
<dbReference type="SUPFAM" id="SSF46785">
    <property type="entry name" value="Winged helix' DNA-binding domain"/>
    <property type="match status" value="1"/>
</dbReference>
<keyword evidence="3" id="KW-0238">DNA-binding</keyword>
<dbReference type="PROSITE" id="PS50931">
    <property type="entry name" value="HTH_LYSR"/>
    <property type="match status" value="1"/>
</dbReference>
<reference evidence="7" key="1">
    <citation type="submission" date="2016-11" db="EMBL/GenBank/DDBJ databases">
        <authorList>
            <person name="Shukria A."/>
            <person name="Stevens D.C."/>
        </authorList>
    </citation>
    <scope>NUCLEOTIDE SEQUENCE [LARGE SCALE GENOMIC DNA]</scope>
    <source>
        <strain evidence="7">Cbfe23</strain>
    </source>
</reference>
<dbReference type="InterPro" id="IPR036390">
    <property type="entry name" value="WH_DNA-bd_sf"/>
</dbReference>
<dbReference type="Gene3D" id="3.40.190.290">
    <property type="match status" value="1"/>
</dbReference>
<dbReference type="RefSeq" id="WP_071902840.1">
    <property type="nucleotide sequence ID" value="NZ_MPIN01000011.1"/>
</dbReference>
<dbReference type="FunFam" id="1.10.10.10:FF:000001">
    <property type="entry name" value="LysR family transcriptional regulator"/>
    <property type="match status" value="1"/>
</dbReference>
<dbReference type="Proteomes" id="UP000182229">
    <property type="component" value="Unassembled WGS sequence"/>
</dbReference>
<dbReference type="CDD" id="cd08422">
    <property type="entry name" value="PBP2_CrgA_like"/>
    <property type="match status" value="1"/>
</dbReference>
<sequence>MDVFQAMRVFAKVVELEGFSRAAERLGISATAASRQVAELEARLGVRLLHRTTRRLYLTDSGRSYYERCAQILNDLDEAELTITSAAGRPQGLLRVAAPVSFGVQHLTPLFLDYMERYPEVKLELSLSDRMVDLVEEGYDLALRITQELKTTLVARPLGVVRLVACAAPTYLKRHGVPRAPEELRHHECLCYTYDALRGVWEFEGPSGPVRVSVQGRLATNNGDSLRAAAVAGRGIILEPTFLVGEDLRQGRLVRLLQDYPVPPLTLYAVYPSRRYLSPKVRTLVDFLVEHLAEPLPWDAWMRGGVRDTGSGR</sequence>
<dbReference type="Gene3D" id="1.10.10.10">
    <property type="entry name" value="Winged helix-like DNA-binding domain superfamily/Winged helix DNA-binding domain"/>
    <property type="match status" value="1"/>
</dbReference>
<dbReference type="InterPro" id="IPR000847">
    <property type="entry name" value="LysR_HTH_N"/>
</dbReference>
<dbReference type="GO" id="GO:0003700">
    <property type="term" value="F:DNA-binding transcription factor activity"/>
    <property type="evidence" value="ECO:0007669"/>
    <property type="project" value="InterPro"/>
</dbReference>
<dbReference type="PANTHER" id="PTHR30537">
    <property type="entry name" value="HTH-TYPE TRANSCRIPTIONAL REGULATOR"/>
    <property type="match status" value="1"/>
</dbReference>
<dbReference type="Pfam" id="PF00126">
    <property type="entry name" value="HTH_1"/>
    <property type="match status" value="1"/>
</dbReference>